<name>A0A931I0T1_9HYPH</name>
<evidence type="ECO:0000256" key="4">
    <source>
        <dbReference type="ARBA" id="ARBA00022448"/>
    </source>
</evidence>
<keyword evidence="15" id="KW-0282">Flagellum</keyword>
<dbReference type="Pfam" id="PF01312">
    <property type="entry name" value="Bac_export_2"/>
    <property type="match status" value="1"/>
</dbReference>
<keyword evidence="7 13" id="KW-1005">Bacterial flagellum biogenesis</keyword>
<feature type="compositionally biased region" description="Basic and acidic residues" evidence="14">
    <location>
        <begin position="7"/>
        <end position="25"/>
    </location>
</feature>
<evidence type="ECO:0000313" key="15">
    <source>
        <dbReference type="EMBL" id="MBH0236886.1"/>
    </source>
</evidence>
<evidence type="ECO:0000256" key="14">
    <source>
        <dbReference type="SAM" id="MobiDB-lite"/>
    </source>
</evidence>
<dbReference type="GO" id="GO:0044780">
    <property type="term" value="P:bacterial-type flagellum assembly"/>
    <property type="evidence" value="ECO:0007669"/>
    <property type="project" value="InterPro"/>
</dbReference>
<dbReference type="InterPro" id="IPR006135">
    <property type="entry name" value="T3SS_substrate_exporter"/>
</dbReference>
<comment type="function">
    <text evidence="12 13">Required for formation of the rod structure in the basal body of the flagellar apparatus. Together with FliI and FliH, may constitute the export apparatus of flagellin.</text>
</comment>
<dbReference type="PANTHER" id="PTHR30531:SF12">
    <property type="entry name" value="FLAGELLAR BIOSYNTHETIC PROTEIN FLHB"/>
    <property type="match status" value="1"/>
</dbReference>
<evidence type="ECO:0000256" key="8">
    <source>
        <dbReference type="ARBA" id="ARBA00022927"/>
    </source>
</evidence>
<dbReference type="SUPFAM" id="SSF160544">
    <property type="entry name" value="EscU C-terminal domain-like"/>
    <property type="match status" value="1"/>
</dbReference>
<evidence type="ECO:0000256" key="6">
    <source>
        <dbReference type="ARBA" id="ARBA00022692"/>
    </source>
</evidence>
<dbReference type="GO" id="GO:0009306">
    <property type="term" value="P:protein secretion"/>
    <property type="evidence" value="ECO:0007669"/>
    <property type="project" value="InterPro"/>
</dbReference>
<keyword evidence="10 13" id="KW-0472">Membrane</keyword>
<evidence type="ECO:0000256" key="3">
    <source>
        <dbReference type="ARBA" id="ARBA00021622"/>
    </source>
</evidence>
<evidence type="ECO:0000256" key="12">
    <source>
        <dbReference type="ARBA" id="ARBA00025078"/>
    </source>
</evidence>
<dbReference type="PRINTS" id="PR00950">
    <property type="entry name" value="TYPE3IMSPROT"/>
</dbReference>
<evidence type="ECO:0000256" key="13">
    <source>
        <dbReference type="RuleBase" id="RU364091"/>
    </source>
</evidence>
<dbReference type="AlphaFoldDB" id="A0A931I0T1"/>
<comment type="caution">
    <text evidence="15">The sequence shown here is derived from an EMBL/GenBank/DDBJ whole genome shotgun (WGS) entry which is preliminary data.</text>
</comment>
<comment type="similarity">
    <text evidence="2 13">Belongs to the type III secretion exporter family.</text>
</comment>
<proteinExistence type="inferred from homology"/>
<dbReference type="GO" id="GO:0005886">
    <property type="term" value="C:plasma membrane"/>
    <property type="evidence" value="ECO:0007669"/>
    <property type="project" value="UniProtKB-SubCell"/>
</dbReference>
<evidence type="ECO:0000313" key="16">
    <source>
        <dbReference type="Proteomes" id="UP000631694"/>
    </source>
</evidence>
<comment type="subcellular location">
    <subcellularLocation>
        <location evidence="1">Cell membrane</location>
        <topology evidence="1">Multi-pass membrane protein</topology>
    </subcellularLocation>
</comment>
<keyword evidence="8 13" id="KW-0653">Protein transport</keyword>
<protein>
    <recommendedName>
        <fullName evidence="3 13">Flagellar biosynthetic protein FlhB</fullName>
    </recommendedName>
</protein>
<keyword evidence="16" id="KW-1185">Reference proteome</keyword>
<gene>
    <name evidence="13 15" type="primary">flhB</name>
    <name evidence="15" type="ORF">I5731_03535</name>
</gene>
<dbReference type="EMBL" id="JADZLT010000040">
    <property type="protein sequence ID" value="MBH0236886.1"/>
    <property type="molecule type" value="Genomic_DNA"/>
</dbReference>
<keyword evidence="4 13" id="KW-0813">Transport</keyword>
<dbReference type="Proteomes" id="UP000631694">
    <property type="component" value="Unassembled WGS sequence"/>
</dbReference>
<dbReference type="PANTHER" id="PTHR30531">
    <property type="entry name" value="FLAGELLAR BIOSYNTHETIC PROTEIN FLHB"/>
    <property type="match status" value="1"/>
</dbReference>
<evidence type="ECO:0000256" key="10">
    <source>
        <dbReference type="ARBA" id="ARBA00023136"/>
    </source>
</evidence>
<evidence type="ECO:0000256" key="11">
    <source>
        <dbReference type="ARBA" id="ARBA00023225"/>
    </source>
</evidence>
<dbReference type="Gene3D" id="6.10.250.2080">
    <property type="match status" value="1"/>
</dbReference>
<keyword evidence="11 13" id="KW-1006">Bacterial flagellum protein export</keyword>
<evidence type="ECO:0000256" key="1">
    <source>
        <dbReference type="ARBA" id="ARBA00004651"/>
    </source>
</evidence>
<feature type="region of interest" description="Disordered" evidence="14">
    <location>
        <begin position="1"/>
        <end position="25"/>
    </location>
</feature>
<evidence type="ECO:0000256" key="7">
    <source>
        <dbReference type="ARBA" id="ARBA00022795"/>
    </source>
</evidence>
<feature type="transmembrane region" description="Helical" evidence="13">
    <location>
        <begin position="186"/>
        <end position="212"/>
    </location>
</feature>
<dbReference type="Gene3D" id="3.40.1690.10">
    <property type="entry name" value="secretion proteins EscU"/>
    <property type="match status" value="1"/>
</dbReference>
<dbReference type="FunFam" id="3.40.1690.10:FF:000001">
    <property type="entry name" value="Flagellar biosynthetic protein FlhB"/>
    <property type="match status" value="1"/>
</dbReference>
<reference evidence="15" key="1">
    <citation type="submission" date="2020-12" db="EMBL/GenBank/DDBJ databases">
        <title>Methylobrevis albus sp. nov., isolated from fresh water lack sediment.</title>
        <authorList>
            <person name="Zou Q."/>
        </authorList>
    </citation>
    <scope>NUCLEOTIDE SEQUENCE</scope>
    <source>
        <strain evidence="15">L22</strain>
    </source>
</reference>
<dbReference type="RefSeq" id="WP_197309978.1">
    <property type="nucleotide sequence ID" value="NZ_JADZLT010000040.1"/>
</dbReference>
<sequence>MAEGQDDSEKTEEPTHRRLEQAHEKGDVAKSQEVVAFFTMAAVTAIIALSAGRISSTLFTPLGGIIEQAGILSLDGGVLRRLWLEIGIDLILALGLPLAMMVIAGAAGHMVQHRPVFSAESLKPKFSKVSPLAGVKRLFSPEALVNFAKGLTKLTLVASVMLLVLWPQRRLLDGMVTTDVAAILGITQALSVQMLIAVMAVLALIAGLDFLWQKQRWMKRQRMSLKEIKDEFKQQEGDPHIKAKIRQIRMERSRRRMMAAVPKASVIITNPTHYAVALMYEAGMQAPVCVAKGVDAVALKIREVGRDNDVPIVENPPLARALYAAVDLDATIPEEHYRAVAEVIGFVMSLKGKRRN</sequence>
<evidence type="ECO:0000256" key="9">
    <source>
        <dbReference type="ARBA" id="ARBA00022989"/>
    </source>
</evidence>
<dbReference type="NCBIfam" id="TIGR00328">
    <property type="entry name" value="flhB"/>
    <property type="match status" value="1"/>
</dbReference>
<dbReference type="InterPro" id="IPR006136">
    <property type="entry name" value="FlhB"/>
</dbReference>
<keyword evidence="5 13" id="KW-1003">Cell membrane</keyword>
<organism evidence="15 16">
    <name type="scientific">Methylobrevis albus</name>
    <dbReference type="NCBI Taxonomy" id="2793297"/>
    <lineage>
        <taxon>Bacteria</taxon>
        <taxon>Pseudomonadati</taxon>
        <taxon>Pseudomonadota</taxon>
        <taxon>Alphaproteobacteria</taxon>
        <taxon>Hyphomicrobiales</taxon>
        <taxon>Pleomorphomonadaceae</taxon>
        <taxon>Methylobrevis</taxon>
    </lineage>
</organism>
<keyword evidence="15" id="KW-0966">Cell projection</keyword>
<feature type="transmembrane region" description="Helical" evidence="13">
    <location>
        <begin position="82"/>
        <end position="104"/>
    </location>
</feature>
<evidence type="ECO:0000256" key="2">
    <source>
        <dbReference type="ARBA" id="ARBA00010690"/>
    </source>
</evidence>
<dbReference type="InterPro" id="IPR029025">
    <property type="entry name" value="T3SS_substrate_exporter_C"/>
</dbReference>
<keyword evidence="15" id="KW-0969">Cilium</keyword>
<keyword evidence="6 13" id="KW-0812">Transmembrane</keyword>
<accession>A0A931I0T1</accession>
<keyword evidence="9 13" id="KW-1133">Transmembrane helix</keyword>
<feature type="transmembrane region" description="Helical" evidence="13">
    <location>
        <begin position="34"/>
        <end position="54"/>
    </location>
</feature>
<feature type="transmembrane region" description="Helical" evidence="13">
    <location>
        <begin position="144"/>
        <end position="166"/>
    </location>
</feature>
<evidence type="ECO:0000256" key="5">
    <source>
        <dbReference type="ARBA" id="ARBA00022475"/>
    </source>
</evidence>